<name>A0ABS3LC96_9ENTE</name>
<gene>
    <name evidence="2" type="ORF">JZO70_13860</name>
</gene>
<sequence length="168" mass="19762">MFLAIYAETKVSYQEKPQKLKNLTKYQWFSFALIFIVPFVVVSNFNGDKTELFYIVLFIFLVANFGIAAHINQKRTEALQIRKAEFLMRTDEEIAYKLRRIQQVEIAMYHQKPELLLALHRMKPKEVEVKPDEEKTNGDESGGAMAVISHRAKRITKRVVERLSRNRR</sequence>
<dbReference type="RefSeq" id="WP_207674185.1">
    <property type="nucleotide sequence ID" value="NZ_JAFREM010000021.1"/>
</dbReference>
<evidence type="ECO:0000313" key="2">
    <source>
        <dbReference type="EMBL" id="MBO1307258.1"/>
    </source>
</evidence>
<keyword evidence="1" id="KW-0472">Membrane</keyword>
<keyword evidence="1" id="KW-1133">Transmembrane helix</keyword>
<reference evidence="2 3" key="1">
    <citation type="submission" date="2021-03" db="EMBL/GenBank/DDBJ databases">
        <title>Enterococcal diversity collection.</title>
        <authorList>
            <person name="Gilmore M.S."/>
            <person name="Schwartzman J."/>
            <person name="Van Tyne D."/>
            <person name="Martin M."/>
            <person name="Earl A.M."/>
            <person name="Manson A.L."/>
            <person name="Straub T."/>
            <person name="Salamzade R."/>
            <person name="Saavedra J."/>
            <person name="Lebreton F."/>
            <person name="Prichula J."/>
            <person name="Schaufler K."/>
            <person name="Gaca A."/>
            <person name="Sgardioli B."/>
            <person name="Wagenaar J."/>
            <person name="Strong T."/>
        </authorList>
    </citation>
    <scope>NUCLEOTIDE SEQUENCE [LARGE SCALE GENOMIC DNA]</scope>
    <source>
        <strain evidence="2 3">669A</strain>
    </source>
</reference>
<feature type="transmembrane region" description="Helical" evidence="1">
    <location>
        <begin position="26"/>
        <end position="46"/>
    </location>
</feature>
<organism evidence="2 3">
    <name type="scientific">Candidatus Enterococcus moelleringii</name>
    <dbReference type="NCBI Taxonomy" id="2815325"/>
    <lineage>
        <taxon>Bacteria</taxon>
        <taxon>Bacillati</taxon>
        <taxon>Bacillota</taxon>
        <taxon>Bacilli</taxon>
        <taxon>Lactobacillales</taxon>
        <taxon>Enterococcaceae</taxon>
        <taxon>Enterococcus</taxon>
    </lineage>
</organism>
<comment type="caution">
    <text evidence="2">The sequence shown here is derived from an EMBL/GenBank/DDBJ whole genome shotgun (WGS) entry which is preliminary data.</text>
</comment>
<keyword evidence="3" id="KW-1185">Reference proteome</keyword>
<evidence type="ECO:0000313" key="3">
    <source>
        <dbReference type="Proteomes" id="UP000664601"/>
    </source>
</evidence>
<dbReference type="EMBL" id="JAFREM010000021">
    <property type="protein sequence ID" value="MBO1307258.1"/>
    <property type="molecule type" value="Genomic_DNA"/>
</dbReference>
<evidence type="ECO:0008006" key="4">
    <source>
        <dbReference type="Google" id="ProtNLM"/>
    </source>
</evidence>
<dbReference type="Proteomes" id="UP000664601">
    <property type="component" value="Unassembled WGS sequence"/>
</dbReference>
<accession>A0ABS3LC96</accession>
<proteinExistence type="predicted"/>
<evidence type="ECO:0000256" key="1">
    <source>
        <dbReference type="SAM" id="Phobius"/>
    </source>
</evidence>
<keyword evidence="1" id="KW-0812">Transmembrane</keyword>
<feature type="transmembrane region" description="Helical" evidence="1">
    <location>
        <begin position="52"/>
        <end position="72"/>
    </location>
</feature>
<protein>
    <recommendedName>
        <fullName evidence="4">Septum formation initiator</fullName>
    </recommendedName>
</protein>